<dbReference type="AlphaFoldDB" id="Q0CXK3"/>
<dbReference type="Proteomes" id="UP000007963">
    <property type="component" value="Unassembled WGS sequence"/>
</dbReference>
<dbReference type="GeneID" id="4316224"/>
<reference evidence="3" key="1">
    <citation type="submission" date="2005-09" db="EMBL/GenBank/DDBJ databases">
        <title>Annotation of the Aspergillus terreus NIH2624 genome.</title>
        <authorList>
            <person name="Birren B.W."/>
            <person name="Lander E.S."/>
            <person name="Galagan J.E."/>
            <person name="Nusbaum C."/>
            <person name="Devon K."/>
            <person name="Henn M."/>
            <person name="Ma L.-J."/>
            <person name="Jaffe D.B."/>
            <person name="Butler J."/>
            <person name="Alvarez P."/>
            <person name="Gnerre S."/>
            <person name="Grabherr M."/>
            <person name="Kleber M."/>
            <person name="Mauceli E.W."/>
            <person name="Brockman W."/>
            <person name="Rounsley S."/>
            <person name="Young S.K."/>
            <person name="LaButti K."/>
            <person name="Pushparaj V."/>
            <person name="DeCaprio D."/>
            <person name="Crawford M."/>
            <person name="Koehrsen M."/>
            <person name="Engels R."/>
            <person name="Montgomery P."/>
            <person name="Pearson M."/>
            <person name="Howarth C."/>
            <person name="Larson L."/>
            <person name="Luoma S."/>
            <person name="White J."/>
            <person name="Alvarado L."/>
            <person name="Kodira C.D."/>
            <person name="Zeng Q."/>
            <person name="Oleary S."/>
            <person name="Yandava C."/>
            <person name="Denning D.W."/>
            <person name="Nierman W.C."/>
            <person name="Milne T."/>
            <person name="Madden K."/>
        </authorList>
    </citation>
    <scope>NUCLEOTIDE SEQUENCE [LARGE SCALE GENOMIC DNA]</scope>
    <source>
        <strain evidence="3">NIH 2624 / FGSC A1156</strain>
    </source>
</reference>
<protein>
    <recommendedName>
        <fullName evidence="4">Aminoglycoside phosphotransferase domain-containing protein</fullName>
    </recommendedName>
</protein>
<dbReference type="VEuPathDB" id="FungiDB:ATEG_01581"/>
<evidence type="ECO:0000256" key="1">
    <source>
        <dbReference type="SAM" id="Phobius"/>
    </source>
</evidence>
<dbReference type="RefSeq" id="XP_001208946.1">
    <property type="nucleotide sequence ID" value="XM_001208946.1"/>
</dbReference>
<dbReference type="PANTHER" id="PTHR21310:SF48">
    <property type="entry name" value="AMINOGLYCOSIDE PHOSPHOTRANSFERASE DOMAIN-CONTAINING PROTEIN"/>
    <property type="match status" value="1"/>
</dbReference>
<keyword evidence="1" id="KW-1133">Transmembrane helix</keyword>
<sequence>MASGLVFDPIRLLRVAPLASSTASLVYATTELIVNNGFLQPEIRSKSNQLLPRWYSYMFNRGVWVVVGLNMTTVWTSVASLWLDARRPDGPRPGSIFYWIGLAGAIGHMLFIPWVATPIQNMVEDRNEEGATREMETWLSVHRDEIRACTNILFDRLYKVVAINDSIVVKFGRGVQEYEGQVMIFLERHVPTIPAPRLYAMYEDIETLETFLVMQRIPGERLDSIWPSLAEDEKDDIVDKLRQTFDNLRQVPCPKPDFYGGLDGGCLRHYLFHNRRGGVPESLGPYIGEANFVAGMVGNYRAHIERNERLDYKVRYYEE</sequence>
<dbReference type="SUPFAM" id="SSF56112">
    <property type="entry name" value="Protein kinase-like (PK-like)"/>
    <property type="match status" value="1"/>
</dbReference>
<dbReference type="InterPro" id="IPR051678">
    <property type="entry name" value="AGP_Transferase"/>
</dbReference>
<dbReference type="HOGENOM" id="CLU_871473_0_0_1"/>
<gene>
    <name evidence="2" type="ORF">ATEG_01581</name>
</gene>
<keyword evidence="1" id="KW-0812">Transmembrane</keyword>
<dbReference type="STRING" id="341663.Q0CXK3"/>
<dbReference type="PANTHER" id="PTHR21310">
    <property type="entry name" value="AMINOGLYCOSIDE PHOSPHOTRANSFERASE-RELATED-RELATED"/>
    <property type="match status" value="1"/>
</dbReference>
<dbReference type="Gene3D" id="3.30.200.150">
    <property type="match status" value="1"/>
</dbReference>
<evidence type="ECO:0000313" key="2">
    <source>
        <dbReference type="EMBL" id="EAU38338.1"/>
    </source>
</evidence>
<accession>Q0CXK3</accession>
<feature type="transmembrane region" description="Helical" evidence="1">
    <location>
        <begin position="62"/>
        <end position="83"/>
    </location>
</feature>
<keyword evidence="1" id="KW-0472">Membrane</keyword>
<dbReference type="OrthoDB" id="4177236at2759"/>
<organism evidence="2 3">
    <name type="scientific">Aspergillus terreus (strain NIH 2624 / FGSC A1156)</name>
    <dbReference type="NCBI Taxonomy" id="341663"/>
    <lineage>
        <taxon>Eukaryota</taxon>
        <taxon>Fungi</taxon>
        <taxon>Dikarya</taxon>
        <taxon>Ascomycota</taxon>
        <taxon>Pezizomycotina</taxon>
        <taxon>Eurotiomycetes</taxon>
        <taxon>Eurotiomycetidae</taxon>
        <taxon>Eurotiales</taxon>
        <taxon>Aspergillaceae</taxon>
        <taxon>Aspergillus</taxon>
        <taxon>Aspergillus subgen. Circumdati</taxon>
    </lineage>
</organism>
<evidence type="ECO:0000313" key="3">
    <source>
        <dbReference type="Proteomes" id="UP000007963"/>
    </source>
</evidence>
<dbReference type="InterPro" id="IPR011009">
    <property type="entry name" value="Kinase-like_dom_sf"/>
</dbReference>
<dbReference type="Gene3D" id="3.90.1200.10">
    <property type="match status" value="1"/>
</dbReference>
<feature type="transmembrane region" description="Helical" evidence="1">
    <location>
        <begin position="95"/>
        <end position="116"/>
    </location>
</feature>
<evidence type="ECO:0008006" key="4">
    <source>
        <dbReference type="Google" id="ProtNLM"/>
    </source>
</evidence>
<dbReference type="eggNOG" id="ENOG502SRN6">
    <property type="taxonomic scope" value="Eukaryota"/>
</dbReference>
<dbReference type="EMBL" id="CH476595">
    <property type="protein sequence ID" value="EAU38338.1"/>
    <property type="molecule type" value="Genomic_DNA"/>
</dbReference>
<proteinExistence type="predicted"/>
<name>Q0CXK3_ASPTN</name>